<proteinExistence type="predicted"/>
<dbReference type="GO" id="GO:0005737">
    <property type="term" value="C:cytoplasm"/>
    <property type="evidence" value="ECO:0007669"/>
    <property type="project" value="TreeGrafter"/>
</dbReference>
<gene>
    <name evidence="2 3" type="primary">LOC108733558</name>
</gene>
<protein>
    <submittedName>
        <fullName evidence="2 3">Uncharacterized protein LOC108733558 isoform X1</fullName>
    </submittedName>
</protein>
<dbReference type="KEGG" id="apln:108733558"/>
<dbReference type="Gene3D" id="2.60.40.10">
    <property type="entry name" value="Immunoglobulins"/>
    <property type="match status" value="6"/>
</dbReference>
<dbReference type="GO" id="GO:0015631">
    <property type="term" value="F:tubulin binding"/>
    <property type="evidence" value="ECO:0007669"/>
    <property type="project" value="TreeGrafter"/>
</dbReference>
<sequence length="1661" mass="191548">MESFPLVPSNSPKENPDTLHVLREVFQGFITQDDFPINIAKNITKQNISDPLVKEIGENAYNIYQDTQTEIAEITKTEENIMLTHGKLLITQDAIEKDKCLMESLKLKRVNMLSSLDEESLAKFPLLQKADIFPNKIKRCIDFRFYQNECEHMCQHAKDKCSNKIEKCKPKSSKFNKIKKTNKFLKFYDRDINNFTPKQLVKFTKFLMVKDPEQLFKLPKIEKRKYECQTIFIAVPETIVFHNYKVNIPYEKKFKLQNVSSSMQSFIPQEMSRNSHFKLHLTSDSLRIAPGMCATFKVSFKTDTYQDERRTITFRTCKGCDVTINLISFRNSPVLHAYVYRLLDDYYNRTGSSSSLQQNFNAARAAALNSTIDCGSCLLGTGLFLNVILHNEGESGSFFLMSEQDWYNYEVKDVSDCMILSTPSSFQIYPTYFHINKYELVELSVVFFPLSNGLQTEKIFMLCDNTSIEEIELTGDGITFDEDFIKLEIPEKLTDFSLFMDEESTYYIHFGNTLPFITHIKTFTIHNLSSLFIHFRWKFRKSNNTSPATILERIESDWAEITPKEGVLTPDNAQEFQIKVFVNKYNPGLYSAVFSFYILNIPQSSLRSNWNFTVIERDLVQHGPYKSQYVDIIRAEVEMVLNIVTLSLVIVPCPYTSPVILGFNDLHKHEIMLYTEDIFPLKCEWLSKNKSEGTCTQISPSIFTIYPNEVTTCELVIFVRSYEDIKENHTLSINNGSFTKEYEVFVKVGKPYAKFSRRLINFGPCIIGKVFTEEFCVTSSECTEIKWKILEYRYDQDKKGIIKLSDLNHLSQTEGVLNKNRNTQTITYSMSHQTDAVWLSFLVLLTSAANMKTVSSTCFITYEIISPRLIIHSSTSEGALICPSHLLYINNTKTYPICLHNDGYVPATYVWGVPYGKDVHAFKINFGPRWGKIEPQSCNHIKFSITPIANGIFKVMVPCFIGKIKKPLVLTIITNTSNIYVYIHLPEVNGSYKQVLWPVNFEDYEYGTMGECVCFPKEMYDICKDVKIEDVRLEEVGEERPIDGQMPPMDYNVRDHLINYNDDFMEESPVAPIPCTPSSSVTTSETELDVYPITREKLKEMFGENVVLRDHIVELKKVPHRVPYQTSVKIENLTPLLGCATVKTVNFFPVRREDECNVELLMNKLNLDKFNKWDEIMGKDFGLVVKAEPTIVKLKPTEMTNIDLFVYGDTWGTYIEEVVIEINDVRSFCFTLIIEIVGFPVEYPLAVNSITKYPTIRFGRVSYISEPVVKLLKVTNTSSVPIFIKWHTFEAPCKYEKLPFNVIFDLFDDNNSNTRGEIHLTNQYHGIEKSDKFELQPWELHLPPKSTSCVKISLDPSTININDFKEKQEFWLIGHLYVTDQYSFYPNMCRRKTDVEFQATKVNLHAVIEIPSLKLQNVEDELKFRIYATDSIENGVKTISRKFLFRNVKQSDFIITRAYVNKPFHIVQLESEFGKTNEKDNIFLTVPPGGCVEITVKCTVTRQMILKCVKQMIELPKEIAIVHPLIVFQRDYEQQLVPLMLEVLYPQMKVLPSELNFGDVVIGNTIKKSVTVLNCRAKELNIRVVSESKCGEFVVLPQQATIGKATSGGNAYVLLFIYFTPRDTLEYHQVIEVHTPIPNYKDVITMSGFGVWDTRYLVETI</sequence>
<organism evidence="1 3">
    <name type="scientific">Agrilus planipennis</name>
    <name type="common">Emerald ash borer</name>
    <name type="synonym">Agrilus marcopoli</name>
    <dbReference type="NCBI Taxonomy" id="224129"/>
    <lineage>
        <taxon>Eukaryota</taxon>
        <taxon>Metazoa</taxon>
        <taxon>Ecdysozoa</taxon>
        <taxon>Arthropoda</taxon>
        <taxon>Hexapoda</taxon>
        <taxon>Insecta</taxon>
        <taxon>Pterygota</taxon>
        <taxon>Neoptera</taxon>
        <taxon>Endopterygota</taxon>
        <taxon>Coleoptera</taxon>
        <taxon>Polyphaga</taxon>
        <taxon>Elateriformia</taxon>
        <taxon>Buprestoidea</taxon>
        <taxon>Buprestidae</taxon>
        <taxon>Agrilinae</taxon>
        <taxon>Agrilus</taxon>
    </lineage>
</organism>
<dbReference type="InterPro" id="IPR013783">
    <property type="entry name" value="Ig-like_fold"/>
</dbReference>
<dbReference type="PANTHER" id="PTHR46348:SF1">
    <property type="entry name" value="DELETED IN LUNG AND ESOPHAGEAL CANCER PROTEIN 1"/>
    <property type="match status" value="1"/>
</dbReference>
<dbReference type="GO" id="GO:0005929">
    <property type="term" value="C:cilium"/>
    <property type="evidence" value="ECO:0007669"/>
    <property type="project" value="TreeGrafter"/>
</dbReference>
<dbReference type="RefSeq" id="XP_025836192.1">
    <property type="nucleotide sequence ID" value="XM_025980407.1"/>
</dbReference>
<dbReference type="GeneID" id="108733558"/>
<name>A0A7F5RJL5_AGRPL</name>
<evidence type="ECO:0000313" key="1">
    <source>
        <dbReference type="Proteomes" id="UP000192223"/>
    </source>
</evidence>
<evidence type="ECO:0000313" key="3">
    <source>
        <dbReference type="RefSeq" id="XP_025836192.1"/>
    </source>
</evidence>
<dbReference type="PANTHER" id="PTHR46348">
    <property type="entry name" value="DELETED IN LUNG AND ESOPHAGEAL CANCER PROTEIN 1"/>
    <property type="match status" value="1"/>
</dbReference>
<dbReference type="RefSeq" id="XP_025836191.1">
    <property type="nucleotide sequence ID" value="XM_025980406.1"/>
</dbReference>
<dbReference type="Proteomes" id="UP000192223">
    <property type="component" value="Unplaced"/>
</dbReference>
<dbReference type="OrthoDB" id="2115465at2759"/>
<reference evidence="2 3" key="1">
    <citation type="submission" date="2025-04" db="UniProtKB">
        <authorList>
            <consortium name="RefSeq"/>
        </authorList>
    </citation>
    <scope>IDENTIFICATION</scope>
    <source>
        <tissue evidence="2 3">Entire body</tissue>
    </source>
</reference>
<evidence type="ECO:0000313" key="2">
    <source>
        <dbReference type="RefSeq" id="XP_025836191.1"/>
    </source>
</evidence>
<dbReference type="InterPro" id="IPR033304">
    <property type="entry name" value="DLEC1"/>
</dbReference>
<dbReference type="Pfam" id="PF23316">
    <property type="entry name" value="Ig_DLEC1_6th"/>
    <property type="match status" value="1"/>
</dbReference>
<dbReference type="GO" id="GO:0008285">
    <property type="term" value="P:negative regulation of cell population proliferation"/>
    <property type="evidence" value="ECO:0007669"/>
    <property type="project" value="InterPro"/>
</dbReference>
<accession>A0A7F5RJL5</accession>
<dbReference type="Pfam" id="PF24771">
    <property type="entry name" value="Ig_CFAP74_1st"/>
    <property type="match status" value="1"/>
</dbReference>
<keyword evidence="1" id="KW-1185">Reference proteome</keyword>